<comment type="caution">
    <text evidence="2">The sequence shown here is derived from an EMBL/GenBank/DDBJ whole genome shotgun (WGS) entry which is preliminary data.</text>
</comment>
<evidence type="ECO:0000313" key="2">
    <source>
        <dbReference type="EMBL" id="CAI0422311.1"/>
    </source>
</evidence>
<keyword evidence="1" id="KW-0472">Membrane</keyword>
<dbReference type="EMBL" id="CAMGYJ010000005">
    <property type="protein sequence ID" value="CAI0422311.1"/>
    <property type="molecule type" value="Genomic_DNA"/>
</dbReference>
<gene>
    <name evidence="2" type="ORF">LITE_LOCUS19090</name>
</gene>
<dbReference type="AlphaFoldDB" id="A0AAV0KJV0"/>
<keyword evidence="1" id="KW-1133">Transmembrane helix</keyword>
<name>A0AAV0KJV0_9ROSI</name>
<feature type="non-terminal residue" evidence="2">
    <location>
        <position position="1"/>
    </location>
</feature>
<dbReference type="Proteomes" id="UP001154282">
    <property type="component" value="Unassembled WGS sequence"/>
</dbReference>
<proteinExistence type="predicted"/>
<feature type="transmembrane region" description="Helical" evidence="1">
    <location>
        <begin position="37"/>
        <end position="61"/>
    </location>
</feature>
<organism evidence="2 3">
    <name type="scientific">Linum tenue</name>
    <dbReference type="NCBI Taxonomy" id="586396"/>
    <lineage>
        <taxon>Eukaryota</taxon>
        <taxon>Viridiplantae</taxon>
        <taxon>Streptophyta</taxon>
        <taxon>Embryophyta</taxon>
        <taxon>Tracheophyta</taxon>
        <taxon>Spermatophyta</taxon>
        <taxon>Magnoliopsida</taxon>
        <taxon>eudicotyledons</taxon>
        <taxon>Gunneridae</taxon>
        <taxon>Pentapetalae</taxon>
        <taxon>rosids</taxon>
        <taxon>fabids</taxon>
        <taxon>Malpighiales</taxon>
        <taxon>Linaceae</taxon>
        <taxon>Linum</taxon>
    </lineage>
</organism>
<accession>A0AAV0KJV0</accession>
<keyword evidence="1" id="KW-0812">Transmembrane</keyword>
<keyword evidence="3" id="KW-1185">Reference proteome</keyword>
<evidence type="ECO:0000256" key="1">
    <source>
        <dbReference type="SAM" id="Phobius"/>
    </source>
</evidence>
<protein>
    <submittedName>
        <fullName evidence="2">Uncharacterized protein</fullName>
    </submittedName>
</protein>
<sequence length="101" mass="11136">EPKLEESSYISYLTFNGVCGSRNNQDLVRLLGDVEHFLVWMWLSYGMCMVFLLHDLLLLNFDSCATLSILKPLELGIPIEVVPTAAAATSSLMPGSRGTTL</sequence>
<reference evidence="2" key="1">
    <citation type="submission" date="2022-08" db="EMBL/GenBank/DDBJ databases">
        <authorList>
            <person name="Gutierrez-Valencia J."/>
        </authorList>
    </citation>
    <scope>NUCLEOTIDE SEQUENCE</scope>
</reference>
<evidence type="ECO:0000313" key="3">
    <source>
        <dbReference type="Proteomes" id="UP001154282"/>
    </source>
</evidence>